<keyword evidence="3" id="KW-1185">Reference proteome</keyword>
<protein>
    <submittedName>
        <fullName evidence="2">Uncharacterized protein</fullName>
    </submittedName>
</protein>
<reference evidence="2 3" key="1">
    <citation type="submission" date="2023-10" db="EMBL/GenBank/DDBJ databases">
        <title>Chromosome-scale genome assembly provides insights into flower coloration mechanisms of Canna indica.</title>
        <authorList>
            <person name="Li C."/>
        </authorList>
    </citation>
    <scope>NUCLEOTIDE SEQUENCE [LARGE SCALE GENOMIC DNA]</scope>
    <source>
        <tissue evidence="2">Flower</tissue>
    </source>
</reference>
<feature type="compositionally biased region" description="Low complexity" evidence="1">
    <location>
        <begin position="105"/>
        <end position="117"/>
    </location>
</feature>
<dbReference type="EMBL" id="CP136893">
    <property type="protein sequence ID" value="WOL03287.1"/>
    <property type="molecule type" value="Genomic_DNA"/>
</dbReference>
<dbReference type="PANTHER" id="PTHR36751">
    <property type="entry name" value="F3E22.8 PROTEIN"/>
    <property type="match status" value="1"/>
</dbReference>
<feature type="compositionally biased region" description="Acidic residues" evidence="1">
    <location>
        <begin position="73"/>
        <end position="88"/>
    </location>
</feature>
<name>A0AAQ3KB52_9LILI</name>
<sequence>MEISDVFSAHAAAHGLGFSAKLLLPRHALSISALDSAAPPAAIRTDLLRAGPAPPALARRIRRRSRRRPLTDGGDEDDGFSGDGDGDDGPFGGGGDAGGSGRGWNSGDSSSGWDESESSSSDPAFDFVYGVMCWIALSNCAHFAFKKMGRLLATRGPSVC</sequence>
<evidence type="ECO:0000313" key="2">
    <source>
        <dbReference type="EMBL" id="WOL03287.1"/>
    </source>
</evidence>
<accession>A0AAQ3KB52</accession>
<dbReference type="Proteomes" id="UP001327560">
    <property type="component" value="Chromosome 4"/>
</dbReference>
<feature type="region of interest" description="Disordered" evidence="1">
    <location>
        <begin position="54"/>
        <end position="117"/>
    </location>
</feature>
<proteinExistence type="predicted"/>
<feature type="compositionally biased region" description="Gly residues" evidence="1">
    <location>
        <begin position="89"/>
        <end position="104"/>
    </location>
</feature>
<evidence type="ECO:0000313" key="3">
    <source>
        <dbReference type="Proteomes" id="UP001327560"/>
    </source>
</evidence>
<gene>
    <name evidence="2" type="ORF">Cni_G12007</name>
</gene>
<organism evidence="2 3">
    <name type="scientific">Canna indica</name>
    <name type="common">Indian-shot</name>
    <dbReference type="NCBI Taxonomy" id="4628"/>
    <lineage>
        <taxon>Eukaryota</taxon>
        <taxon>Viridiplantae</taxon>
        <taxon>Streptophyta</taxon>
        <taxon>Embryophyta</taxon>
        <taxon>Tracheophyta</taxon>
        <taxon>Spermatophyta</taxon>
        <taxon>Magnoliopsida</taxon>
        <taxon>Liliopsida</taxon>
        <taxon>Zingiberales</taxon>
        <taxon>Cannaceae</taxon>
        <taxon>Canna</taxon>
    </lineage>
</organism>
<dbReference type="AlphaFoldDB" id="A0AAQ3KB52"/>
<dbReference type="PANTHER" id="PTHR36751:SF1">
    <property type="entry name" value="F3E22.8 PROTEIN"/>
    <property type="match status" value="1"/>
</dbReference>
<feature type="compositionally biased region" description="Basic residues" evidence="1">
    <location>
        <begin position="59"/>
        <end position="68"/>
    </location>
</feature>
<evidence type="ECO:0000256" key="1">
    <source>
        <dbReference type="SAM" id="MobiDB-lite"/>
    </source>
</evidence>